<dbReference type="Pfam" id="PF17101">
    <property type="entry name" value="Stealth_CR1"/>
    <property type="match status" value="1"/>
</dbReference>
<keyword evidence="2" id="KW-0808">Transferase</keyword>
<dbReference type="PANTHER" id="PTHR24045">
    <property type="match status" value="1"/>
</dbReference>
<proteinExistence type="inferred from homology"/>
<evidence type="ECO:0000313" key="6">
    <source>
        <dbReference type="EMBL" id="ODO61154.1"/>
    </source>
</evidence>
<dbReference type="GO" id="GO:0016772">
    <property type="term" value="F:transferase activity, transferring phosphorus-containing groups"/>
    <property type="evidence" value="ECO:0007669"/>
    <property type="project" value="InterPro"/>
</dbReference>
<accession>A0A1E3KQL0</accession>
<dbReference type="GO" id="GO:0003978">
    <property type="term" value="F:UDP-glucose 4-epimerase activity"/>
    <property type="evidence" value="ECO:0007669"/>
    <property type="project" value="UniProtKB-EC"/>
</dbReference>
<comment type="caution">
    <text evidence="6">The sequence shown here is derived from an EMBL/GenBank/DDBJ whole genome shotgun (WGS) entry which is preliminary data.</text>
</comment>
<evidence type="ECO:0000259" key="5">
    <source>
        <dbReference type="Pfam" id="PF17101"/>
    </source>
</evidence>
<dbReference type="AlphaFoldDB" id="A0A1E3KQL0"/>
<sequence>MAFPIDFVVSWVDGSDPTWVAKKNEYLTDSQKIDANNSRYRDYGLLKNWFDRVWRYAPWVNNVYLITDNQAPNWAIEDSRIITLDHEDFIPKQYLPTFNSSVIEMNLWRIDELNEHFVYFNDDMFVAQPVSREDFFTPEGLPVLNGSLRPIIAREMFSKIVFNNMLFVNQKFPKSDYFRKHTRKYINIRNYGIVAVLVTISNLIYHNWVGFFEDHLAYPNLKSWFLDLNTTNPEIFTQTSMHRFRSPDDYTIWLLKNMYLATGTFSPRNKNFGEMVGVSNVNDLRKVKRLLKSKKIVVINDSIDDFQASSIINKLVNLMEI</sequence>
<dbReference type="Proteomes" id="UP000094892">
    <property type="component" value="Unassembled WGS sequence"/>
</dbReference>
<dbReference type="PATRIC" id="fig|1590.142.peg.1109"/>
<evidence type="ECO:0000256" key="1">
    <source>
        <dbReference type="ARBA" id="ARBA00007583"/>
    </source>
</evidence>
<dbReference type="PANTHER" id="PTHR24045:SF0">
    <property type="entry name" value="N-ACETYLGLUCOSAMINE-1-PHOSPHOTRANSFERASE SUBUNITS ALPHA_BETA"/>
    <property type="match status" value="1"/>
</dbReference>
<comment type="similarity">
    <text evidence="1">Belongs to the stealth family.</text>
</comment>
<evidence type="ECO:0000259" key="4">
    <source>
        <dbReference type="Pfam" id="PF11380"/>
    </source>
</evidence>
<organism evidence="6 7">
    <name type="scientific">Lactiplantibacillus plantarum</name>
    <name type="common">Lactobacillus plantarum</name>
    <dbReference type="NCBI Taxonomy" id="1590"/>
    <lineage>
        <taxon>Bacteria</taxon>
        <taxon>Bacillati</taxon>
        <taxon>Bacillota</taxon>
        <taxon>Bacilli</taxon>
        <taxon>Lactobacillales</taxon>
        <taxon>Lactobacillaceae</taxon>
        <taxon>Lactiplantibacillus</taxon>
    </lineage>
</organism>
<dbReference type="InterPro" id="IPR021520">
    <property type="entry name" value="Stealth_CR2"/>
</dbReference>
<keyword evidence="6" id="KW-0413">Isomerase</keyword>
<dbReference type="Pfam" id="PF11380">
    <property type="entry name" value="Stealth_CR2"/>
    <property type="match status" value="1"/>
</dbReference>
<evidence type="ECO:0000313" key="7">
    <source>
        <dbReference type="Proteomes" id="UP000094892"/>
    </source>
</evidence>
<dbReference type="InterPro" id="IPR047141">
    <property type="entry name" value="Stealth"/>
</dbReference>
<dbReference type="EMBL" id="MCOL01000001">
    <property type="protein sequence ID" value="ODO61154.1"/>
    <property type="molecule type" value="Genomic_DNA"/>
</dbReference>
<dbReference type="RefSeq" id="WP_015825377.1">
    <property type="nucleotide sequence ID" value="NZ_CP024413.1"/>
</dbReference>
<protein>
    <submittedName>
        <fullName evidence="6">UDP-glucose 4-epimerase</fullName>
        <ecNumber evidence="6">5.1.3.2</ecNumber>
    </submittedName>
</protein>
<keyword evidence="3" id="KW-0270">Exopolysaccharide synthesis</keyword>
<name>A0A1E3KQL0_LACPN</name>
<feature type="domain" description="Stealth protein CR1 conserved region 1" evidence="5">
    <location>
        <begin position="3"/>
        <end position="29"/>
    </location>
</feature>
<dbReference type="InterPro" id="IPR031358">
    <property type="entry name" value="Stealth_CR1"/>
</dbReference>
<dbReference type="GO" id="GO:0000271">
    <property type="term" value="P:polysaccharide biosynthetic process"/>
    <property type="evidence" value="ECO:0007669"/>
    <property type="project" value="UniProtKB-KW"/>
</dbReference>
<dbReference type="EC" id="5.1.3.2" evidence="6"/>
<feature type="domain" description="Stealth protein CR2 conserved region 2" evidence="4">
    <location>
        <begin position="39"/>
        <end position="141"/>
    </location>
</feature>
<evidence type="ECO:0000256" key="2">
    <source>
        <dbReference type="ARBA" id="ARBA00022679"/>
    </source>
</evidence>
<evidence type="ECO:0000256" key="3">
    <source>
        <dbReference type="ARBA" id="ARBA00023169"/>
    </source>
</evidence>
<gene>
    <name evidence="6" type="ORF">LPJSA22_01111</name>
</gene>
<reference evidence="6 7" key="1">
    <citation type="submission" date="2016-08" db="EMBL/GenBank/DDBJ databases">
        <title>Genome sequencing of Lactobacillus plantarum JSA22, isolated from fermented soybean paste.</title>
        <authorList>
            <person name="Choi H.S."/>
        </authorList>
    </citation>
    <scope>NUCLEOTIDE SEQUENCE [LARGE SCALE GENOMIC DNA]</scope>
    <source>
        <strain evidence="6 7">JSA22</strain>
    </source>
</reference>